<dbReference type="Proteomes" id="UP000679779">
    <property type="component" value="Unassembled WGS sequence"/>
</dbReference>
<dbReference type="PANTHER" id="PTHR43434">
    <property type="entry name" value="PHOSPHOGLYCOLATE PHOSPHATASE"/>
    <property type="match status" value="1"/>
</dbReference>
<dbReference type="AlphaFoldDB" id="A0A919XJ15"/>
<evidence type="ECO:0000313" key="2">
    <source>
        <dbReference type="Proteomes" id="UP000679779"/>
    </source>
</evidence>
<dbReference type="InterPro" id="IPR023198">
    <property type="entry name" value="PGP-like_dom2"/>
</dbReference>
<reference evidence="1" key="1">
    <citation type="submission" date="2021-03" db="EMBL/GenBank/DDBJ databases">
        <title>Antimicrobial resistance genes in bacteria isolated from Japanese honey, and their potential for conferring macrolide and lincosamide resistance in the American foulbrood pathogen Paenibacillus larvae.</title>
        <authorList>
            <person name="Okamoto M."/>
            <person name="Kumagai M."/>
            <person name="Kanamori H."/>
            <person name="Takamatsu D."/>
        </authorList>
    </citation>
    <scope>NUCLEOTIDE SEQUENCE</scope>
    <source>
        <strain evidence="1">J2TS6</strain>
    </source>
</reference>
<gene>
    <name evidence="1" type="primary">pfs</name>
    <name evidence="1" type="ORF">J2TS6_25260</name>
</gene>
<dbReference type="GO" id="GO:0006281">
    <property type="term" value="P:DNA repair"/>
    <property type="evidence" value="ECO:0007669"/>
    <property type="project" value="TreeGrafter"/>
</dbReference>
<dbReference type="InterPro" id="IPR050155">
    <property type="entry name" value="HAD-like_hydrolase_sf"/>
</dbReference>
<dbReference type="SFLD" id="SFLDS00003">
    <property type="entry name" value="Haloacid_Dehalogenase"/>
    <property type="match status" value="1"/>
</dbReference>
<dbReference type="EMBL" id="BORQ01000003">
    <property type="protein sequence ID" value="GIO31385.1"/>
    <property type="molecule type" value="Genomic_DNA"/>
</dbReference>
<dbReference type="InterPro" id="IPR023214">
    <property type="entry name" value="HAD_sf"/>
</dbReference>
<dbReference type="Gene3D" id="1.10.150.240">
    <property type="entry name" value="Putative phosphatase, domain 2"/>
    <property type="match status" value="1"/>
</dbReference>
<evidence type="ECO:0000313" key="1">
    <source>
        <dbReference type="EMBL" id="GIO31385.1"/>
    </source>
</evidence>
<name>A0A919XJ15_9BACL</name>
<dbReference type="InterPro" id="IPR036412">
    <property type="entry name" value="HAD-like_sf"/>
</dbReference>
<dbReference type="PANTHER" id="PTHR43434:SF1">
    <property type="entry name" value="PHOSPHOGLYCOLATE PHOSPHATASE"/>
    <property type="match status" value="1"/>
</dbReference>
<accession>A0A919XJ15</accession>
<dbReference type="RefSeq" id="WP_212957824.1">
    <property type="nucleotide sequence ID" value="NZ_BORQ01000003.1"/>
</dbReference>
<dbReference type="Gene3D" id="3.40.50.1000">
    <property type="entry name" value="HAD superfamily/HAD-like"/>
    <property type="match status" value="1"/>
</dbReference>
<protein>
    <submittedName>
        <fullName evidence="1">MTA/SAH nucleosidase</fullName>
    </submittedName>
</protein>
<comment type="caution">
    <text evidence="1">The sequence shown here is derived from an EMBL/GenBank/DDBJ whole genome shotgun (WGS) entry which is preliminary data.</text>
</comment>
<dbReference type="SUPFAM" id="SSF56784">
    <property type="entry name" value="HAD-like"/>
    <property type="match status" value="1"/>
</dbReference>
<proteinExistence type="predicted"/>
<dbReference type="GO" id="GO:0008967">
    <property type="term" value="F:phosphoglycolate phosphatase activity"/>
    <property type="evidence" value="ECO:0007669"/>
    <property type="project" value="TreeGrafter"/>
</dbReference>
<dbReference type="GO" id="GO:0005829">
    <property type="term" value="C:cytosol"/>
    <property type="evidence" value="ECO:0007669"/>
    <property type="project" value="TreeGrafter"/>
</dbReference>
<organism evidence="1 2">
    <name type="scientific">Paenibacillus albilobatus</name>
    <dbReference type="NCBI Taxonomy" id="2716884"/>
    <lineage>
        <taxon>Bacteria</taxon>
        <taxon>Bacillati</taxon>
        <taxon>Bacillota</taxon>
        <taxon>Bacilli</taxon>
        <taxon>Bacillales</taxon>
        <taxon>Paenibacillaceae</taxon>
        <taxon>Paenibacillus</taxon>
    </lineage>
</organism>
<dbReference type="SFLD" id="SFLDG01129">
    <property type="entry name" value="C1.5:_HAD__Beta-PGM__Phosphata"/>
    <property type="match status" value="1"/>
</dbReference>
<keyword evidence="2" id="KW-1185">Reference proteome</keyword>
<sequence length="233" mass="25343">MIESKRTRPEAMIFDMDGTLFQTESVLLPAYHKLFDTLRSEGLYTAPTPPQERLLGSLGMLLEDIWKVVMPDGSEQAHARANELLLQLELEGLAGGETSLYPEVKETLEALHARGVKLYVASNGLEHYISGIVETHGLAGLFDGLYSAGKHGTRSKVDLVRLLLEENGVKSAWMVGDRSSDVEAGKKNGLCVIGCAYAGFGKDDELKGSDELISSFAELLRLYEQADAALPGT</sequence>
<dbReference type="Pfam" id="PF00702">
    <property type="entry name" value="Hydrolase"/>
    <property type="match status" value="1"/>
</dbReference>